<name>A0A918IP58_9RHOB</name>
<accession>A0A918IP58</accession>
<dbReference type="AlphaFoldDB" id="A0A918IP58"/>
<protein>
    <submittedName>
        <fullName evidence="1">Uncharacterized protein</fullName>
    </submittedName>
</protein>
<dbReference type="EMBL" id="BMYQ01000001">
    <property type="protein sequence ID" value="GGW23898.1"/>
    <property type="molecule type" value="Genomic_DNA"/>
</dbReference>
<keyword evidence="2" id="KW-1185">Reference proteome</keyword>
<evidence type="ECO:0000313" key="1">
    <source>
        <dbReference type="EMBL" id="GGW23898.1"/>
    </source>
</evidence>
<proteinExistence type="predicted"/>
<sequence>MPAAGPSANPFRNPTLADAARDGMLLSVTCLLCHRTVNYWAEDLVRVVGPRHQRHLPPFACSRCRTAEHMAVRWCIPTSAERQAITVRRPVEQIIKWRWRDEPA</sequence>
<reference evidence="1" key="1">
    <citation type="journal article" date="2014" name="Int. J. Syst. Evol. Microbiol.">
        <title>Complete genome sequence of Corynebacterium casei LMG S-19264T (=DSM 44701T), isolated from a smear-ripened cheese.</title>
        <authorList>
            <consortium name="US DOE Joint Genome Institute (JGI-PGF)"/>
            <person name="Walter F."/>
            <person name="Albersmeier A."/>
            <person name="Kalinowski J."/>
            <person name="Ruckert C."/>
        </authorList>
    </citation>
    <scope>NUCLEOTIDE SEQUENCE</scope>
    <source>
        <strain evidence="1">KCTC 23714</strain>
    </source>
</reference>
<evidence type="ECO:0000313" key="2">
    <source>
        <dbReference type="Proteomes" id="UP000628984"/>
    </source>
</evidence>
<organism evidence="1 2">
    <name type="scientific">Gemmobacter lanyuensis</name>
    <dbReference type="NCBI Taxonomy" id="1054497"/>
    <lineage>
        <taxon>Bacteria</taxon>
        <taxon>Pseudomonadati</taxon>
        <taxon>Pseudomonadota</taxon>
        <taxon>Alphaproteobacteria</taxon>
        <taxon>Rhodobacterales</taxon>
        <taxon>Paracoccaceae</taxon>
        <taxon>Gemmobacter</taxon>
    </lineage>
</organism>
<reference evidence="1" key="2">
    <citation type="submission" date="2020-09" db="EMBL/GenBank/DDBJ databases">
        <authorList>
            <person name="Sun Q."/>
            <person name="Kim S."/>
        </authorList>
    </citation>
    <scope>NUCLEOTIDE SEQUENCE</scope>
    <source>
        <strain evidence="1">KCTC 23714</strain>
    </source>
</reference>
<dbReference type="RefSeq" id="WP_189632595.1">
    <property type="nucleotide sequence ID" value="NZ_BMYQ01000001.1"/>
</dbReference>
<dbReference type="Proteomes" id="UP000628984">
    <property type="component" value="Unassembled WGS sequence"/>
</dbReference>
<gene>
    <name evidence="1" type="ORF">GCM10011452_09050</name>
</gene>
<comment type="caution">
    <text evidence="1">The sequence shown here is derived from an EMBL/GenBank/DDBJ whole genome shotgun (WGS) entry which is preliminary data.</text>
</comment>